<gene>
    <name evidence="2" type="ORF">HYPSUDRAFT_68665</name>
</gene>
<accession>A0A0D2L0T9</accession>
<evidence type="ECO:0000313" key="2">
    <source>
        <dbReference type="EMBL" id="KJA20257.1"/>
    </source>
</evidence>
<dbReference type="OrthoDB" id="2596481at2759"/>
<dbReference type="AlphaFoldDB" id="A0A0D2L0T9"/>
<dbReference type="Proteomes" id="UP000054270">
    <property type="component" value="Unassembled WGS sequence"/>
</dbReference>
<name>A0A0D2L0T9_HYPSF</name>
<sequence length="323" mass="34570">MAANPLTSPTLSSSFSEYDLVSNRSRSGSMVSEQLLPSNLDDSDDEIVWDISAESSASDSEFVLLSHRTSAVPSQTGRSTPNAGAQSPHTPIAARSLEEQMEALTLVAKGTPEQDKKASAQPGAGMSPMAKQKRKKGKKSAVPAGPTASGSVSTSPAPTSKSLKKAKHGKANAVVKYTGLGARPIVDDFSDQQSIVSYDNESVYSPTLYEEAASFISSFLSNPDAKSSSVYRLTLMQSIIIELGLATASLPSSLKSAKAFLKSRVFLNIREYIAVREQGPEAVQRAMYPSKTALIKGIRKNPTPIKWVKKHGLQVLLVGWMQH</sequence>
<feature type="region of interest" description="Disordered" evidence="1">
    <location>
        <begin position="108"/>
        <end position="168"/>
    </location>
</feature>
<protein>
    <submittedName>
        <fullName evidence="2">Uncharacterized protein</fullName>
    </submittedName>
</protein>
<keyword evidence="3" id="KW-1185">Reference proteome</keyword>
<reference evidence="3" key="1">
    <citation type="submission" date="2014-04" db="EMBL/GenBank/DDBJ databases">
        <title>Evolutionary Origins and Diversification of the Mycorrhizal Mutualists.</title>
        <authorList>
            <consortium name="DOE Joint Genome Institute"/>
            <consortium name="Mycorrhizal Genomics Consortium"/>
            <person name="Kohler A."/>
            <person name="Kuo A."/>
            <person name="Nagy L.G."/>
            <person name="Floudas D."/>
            <person name="Copeland A."/>
            <person name="Barry K.W."/>
            <person name="Cichocki N."/>
            <person name="Veneault-Fourrey C."/>
            <person name="LaButti K."/>
            <person name="Lindquist E.A."/>
            <person name="Lipzen A."/>
            <person name="Lundell T."/>
            <person name="Morin E."/>
            <person name="Murat C."/>
            <person name="Riley R."/>
            <person name="Ohm R."/>
            <person name="Sun H."/>
            <person name="Tunlid A."/>
            <person name="Henrissat B."/>
            <person name="Grigoriev I.V."/>
            <person name="Hibbett D.S."/>
            <person name="Martin F."/>
        </authorList>
    </citation>
    <scope>NUCLEOTIDE SEQUENCE [LARGE SCALE GENOMIC DNA]</scope>
    <source>
        <strain evidence="3">FD-334 SS-4</strain>
    </source>
</reference>
<evidence type="ECO:0000313" key="3">
    <source>
        <dbReference type="Proteomes" id="UP000054270"/>
    </source>
</evidence>
<dbReference type="OMA" id="IVWDISA"/>
<feature type="compositionally biased region" description="Polar residues" evidence="1">
    <location>
        <begin position="148"/>
        <end position="161"/>
    </location>
</feature>
<feature type="compositionally biased region" description="Polar residues" evidence="1">
    <location>
        <begin position="22"/>
        <end position="37"/>
    </location>
</feature>
<feature type="region of interest" description="Disordered" evidence="1">
    <location>
        <begin position="22"/>
        <end position="44"/>
    </location>
</feature>
<dbReference type="EMBL" id="KN817569">
    <property type="protein sequence ID" value="KJA20257.1"/>
    <property type="molecule type" value="Genomic_DNA"/>
</dbReference>
<evidence type="ECO:0000256" key="1">
    <source>
        <dbReference type="SAM" id="MobiDB-lite"/>
    </source>
</evidence>
<feature type="region of interest" description="Disordered" evidence="1">
    <location>
        <begin position="68"/>
        <end position="89"/>
    </location>
</feature>
<proteinExistence type="predicted"/>
<organism evidence="2 3">
    <name type="scientific">Hypholoma sublateritium (strain FD-334 SS-4)</name>
    <dbReference type="NCBI Taxonomy" id="945553"/>
    <lineage>
        <taxon>Eukaryota</taxon>
        <taxon>Fungi</taxon>
        <taxon>Dikarya</taxon>
        <taxon>Basidiomycota</taxon>
        <taxon>Agaricomycotina</taxon>
        <taxon>Agaricomycetes</taxon>
        <taxon>Agaricomycetidae</taxon>
        <taxon>Agaricales</taxon>
        <taxon>Agaricineae</taxon>
        <taxon>Strophariaceae</taxon>
        <taxon>Hypholoma</taxon>
    </lineage>
</organism>